<dbReference type="EMBL" id="RPGO01000026">
    <property type="protein sequence ID" value="RZB29492.1"/>
    <property type="molecule type" value="Genomic_DNA"/>
</dbReference>
<accession>A0A811TGZ9</accession>
<dbReference type="Proteomes" id="UP000291831">
    <property type="component" value="Unassembled WGS sequence"/>
</dbReference>
<evidence type="ECO:0000313" key="4">
    <source>
        <dbReference type="Proteomes" id="UP000291831"/>
    </source>
</evidence>
<proteinExistence type="predicted"/>
<evidence type="ECO:0000313" key="5">
    <source>
        <dbReference type="Proteomes" id="UP000639006"/>
    </source>
</evidence>
<keyword evidence="1" id="KW-0812">Transmembrane</keyword>
<feature type="transmembrane region" description="Helical" evidence="1">
    <location>
        <begin position="80"/>
        <end position="98"/>
    </location>
</feature>
<keyword evidence="1" id="KW-1133">Transmembrane helix</keyword>
<reference evidence="2" key="3">
    <citation type="submission" date="2020-10" db="EMBL/GenBank/DDBJ databases">
        <authorList>
            <person name="Hahn C.J."/>
            <person name="Laso-Perez R."/>
            <person name="Vulcano F."/>
            <person name="Vaziourakis K.-M."/>
            <person name="Stokke R."/>
            <person name="Steen I.H."/>
            <person name="Teske A."/>
            <person name="Boetius A."/>
            <person name="Liebeke M."/>
            <person name="Amann R."/>
            <person name="Knittel K."/>
        </authorList>
    </citation>
    <scope>NUCLEOTIDE SEQUENCE</scope>
    <source>
        <strain evidence="2">Gfbio:e3339647-f889-4370-9287-4fb5cb688e4c:AG392M11_GoMArc1</strain>
    </source>
</reference>
<name>A0A811TGZ9_9EURY</name>
<evidence type="ECO:0000313" key="3">
    <source>
        <dbReference type="EMBL" id="RZB29492.1"/>
    </source>
</evidence>
<gene>
    <name evidence="3" type="ORF">AEth_01127</name>
    <name evidence="2" type="ORF">DIAAKJNI_00551</name>
</gene>
<organism evidence="2 5">
    <name type="scientific">Candidatus Argoarchaeum ethanivorans</name>
    <dbReference type="NCBI Taxonomy" id="2608793"/>
    <lineage>
        <taxon>Archaea</taxon>
        <taxon>Methanobacteriati</taxon>
        <taxon>Methanobacteriota</taxon>
        <taxon>Stenosarchaea group</taxon>
        <taxon>Methanomicrobia</taxon>
        <taxon>Methanosarcinales</taxon>
        <taxon>Methanosarcinales incertae sedis</taxon>
        <taxon>GOM Arc I cluster</taxon>
        <taxon>Candidatus Argoarchaeum</taxon>
    </lineage>
</organism>
<comment type="caution">
    <text evidence="2">The sequence shown here is derived from an EMBL/GenBank/DDBJ whole genome shotgun (WGS) entry which is preliminary data.</text>
</comment>
<evidence type="ECO:0000313" key="2">
    <source>
        <dbReference type="EMBL" id="CAD6493777.1"/>
    </source>
</evidence>
<evidence type="ECO:0008006" key="6">
    <source>
        <dbReference type="Google" id="ProtNLM"/>
    </source>
</evidence>
<dbReference type="AlphaFoldDB" id="A0A811TGZ9"/>
<protein>
    <recommendedName>
        <fullName evidence="6">Major facilitator superfamily (MFS) profile domain-containing protein</fullName>
    </recommendedName>
</protein>
<dbReference type="Proteomes" id="UP000639006">
    <property type="component" value="Unassembled WGS sequence"/>
</dbReference>
<sequence>MIALFLEILIATVVSIMIYSWYWWAPAISFPLIMSIGNQMYEPPILLSNYRRIVDGLLTLSQIGYVISQIIIFHINIGSWYGWLIGGIVGLILMGFMIPRRWWYES</sequence>
<reference evidence="3" key="1">
    <citation type="journal article" date="2019" name="Nature">
        <title>Anaerobic oxidation of ethane by archaea from a marine hydrocarbon seep.</title>
        <authorList>
            <person name="Chen S.C."/>
            <person name="Musat N."/>
            <person name="Lechtenfeld O.J."/>
            <person name="Paschke H."/>
            <person name="Schmidt M."/>
            <person name="Said N."/>
            <person name="Popp D."/>
            <person name="Calabrese F."/>
            <person name="Stryhanyuk H."/>
            <person name="Jaekel U."/>
            <person name="Zhu Y.G."/>
            <person name="Joye S.B."/>
            <person name="Richnow H.H."/>
            <person name="Widdel F."/>
            <person name="Musat F."/>
        </authorList>
    </citation>
    <scope>NUCLEOTIDE SEQUENCE</scope>
    <source>
        <strain evidence="3">Eth-Arch1</strain>
    </source>
</reference>
<reference evidence="4" key="2">
    <citation type="submission" date="2019-01" db="EMBL/GenBank/DDBJ databases">
        <title>Anaerobic oxidation of ethane by archaea from a marine hydrocarbon seep.</title>
        <authorList>
            <person name="Musat F."/>
        </authorList>
    </citation>
    <scope>NUCLEOTIDE SEQUENCE [LARGE SCALE GENOMIC DNA]</scope>
</reference>
<keyword evidence="1" id="KW-0472">Membrane</keyword>
<dbReference type="EMBL" id="CAJHIQ010000046">
    <property type="protein sequence ID" value="CAD6493777.1"/>
    <property type="molecule type" value="Genomic_DNA"/>
</dbReference>
<feature type="transmembrane region" description="Helical" evidence="1">
    <location>
        <begin position="53"/>
        <end position="74"/>
    </location>
</feature>
<evidence type="ECO:0000256" key="1">
    <source>
        <dbReference type="SAM" id="Phobius"/>
    </source>
</evidence>